<name>X1B307_9ZZZZ</name>
<dbReference type="AlphaFoldDB" id="X1B307"/>
<evidence type="ECO:0000256" key="1">
    <source>
        <dbReference type="ARBA" id="ARBA00022598"/>
    </source>
</evidence>
<comment type="caution">
    <text evidence="5">The sequence shown here is derived from an EMBL/GenBank/DDBJ whole genome shotgun (WGS) entry which is preliminary data.</text>
</comment>
<dbReference type="SUPFAM" id="SSF63418">
    <property type="entry name" value="MurE/MurF N-terminal domain"/>
    <property type="match status" value="1"/>
</dbReference>
<gene>
    <name evidence="5" type="ORF">S01H4_10619</name>
</gene>
<dbReference type="InterPro" id="IPR051046">
    <property type="entry name" value="MurCDEF_CellWall_CoF430Synth"/>
</dbReference>
<proteinExistence type="predicted"/>
<dbReference type="InterPro" id="IPR035911">
    <property type="entry name" value="MurE/MurF_N"/>
</dbReference>
<sequence>MTHIDGKNYNIKDVEVQSLEFDSRKVRPGSVFIAIKGETFDGHDYTDEAQKKGAVVIVTQRKVSTTLPQ</sequence>
<keyword evidence="3" id="KW-0067">ATP-binding</keyword>
<feature type="non-terminal residue" evidence="5">
    <location>
        <position position="69"/>
    </location>
</feature>
<dbReference type="GO" id="GO:0005524">
    <property type="term" value="F:ATP binding"/>
    <property type="evidence" value="ECO:0007669"/>
    <property type="project" value="UniProtKB-KW"/>
</dbReference>
<keyword evidence="1" id="KW-0436">Ligase</keyword>
<evidence type="ECO:0000256" key="3">
    <source>
        <dbReference type="ARBA" id="ARBA00022840"/>
    </source>
</evidence>
<dbReference type="PANTHER" id="PTHR43024:SF1">
    <property type="entry name" value="UDP-N-ACETYLMURAMOYL-TRIPEPTIDE--D-ALANYL-D-ALANINE LIGASE"/>
    <property type="match status" value="1"/>
</dbReference>
<evidence type="ECO:0000256" key="2">
    <source>
        <dbReference type="ARBA" id="ARBA00022741"/>
    </source>
</evidence>
<dbReference type="EMBL" id="BART01004104">
    <property type="protein sequence ID" value="GAG66376.1"/>
    <property type="molecule type" value="Genomic_DNA"/>
</dbReference>
<reference evidence="5" key="1">
    <citation type="journal article" date="2014" name="Front. Microbiol.">
        <title>High frequency of phylogenetically diverse reductive dehalogenase-homologous genes in deep subseafloor sedimentary metagenomes.</title>
        <authorList>
            <person name="Kawai M."/>
            <person name="Futagami T."/>
            <person name="Toyoda A."/>
            <person name="Takaki Y."/>
            <person name="Nishi S."/>
            <person name="Hori S."/>
            <person name="Arai W."/>
            <person name="Tsubouchi T."/>
            <person name="Morono Y."/>
            <person name="Uchiyama I."/>
            <person name="Ito T."/>
            <person name="Fujiyama A."/>
            <person name="Inagaki F."/>
            <person name="Takami H."/>
        </authorList>
    </citation>
    <scope>NUCLEOTIDE SEQUENCE</scope>
    <source>
        <strain evidence="5">Expedition CK06-06</strain>
    </source>
</reference>
<dbReference type="Pfam" id="PF01225">
    <property type="entry name" value="Mur_ligase"/>
    <property type="match status" value="1"/>
</dbReference>
<keyword evidence="2" id="KW-0547">Nucleotide-binding</keyword>
<dbReference type="GO" id="GO:0016881">
    <property type="term" value="F:acid-amino acid ligase activity"/>
    <property type="evidence" value="ECO:0007669"/>
    <property type="project" value="InterPro"/>
</dbReference>
<dbReference type="Gene3D" id="3.40.1390.10">
    <property type="entry name" value="MurE/MurF, N-terminal domain"/>
    <property type="match status" value="1"/>
</dbReference>
<dbReference type="PANTHER" id="PTHR43024">
    <property type="entry name" value="UDP-N-ACETYLMURAMOYL-TRIPEPTIDE--D-ALANYL-D-ALANINE LIGASE"/>
    <property type="match status" value="1"/>
</dbReference>
<protein>
    <recommendedName>
        <fullName evidence="4">Mur ligase N-terminal catalytic domain-containing protein</fullName>
    </recommendedName>
</protein>
<evidence type="ECO:0000259" key="4">
    <source>
        <dbReference type="Pfam" id="PF01225"/>
    </source>
</evidence>
<accession>X1B307</accession>
<dbReference type="InterPro" id="IPR000713">
    <property type="entry name" value="Mur_ligase_N"/>
</dbReference>
<evidence type="ECO:0000313" key="5">
    <source>
        <dbReference type="EMBL" id="GAG66376.1"/>
    </source>
</evidence>
<feature type="domain" description="Mur ligase N-terminal catalytic" evidence="4">
    <location>
        <begin position="16"/>
        <end position="63"/>
    </location>
</feature>
<organism evidence="5">
    <name type="scientific">marine sediment metagenome</name>
    <dbReference type="NCBI Taxonomy" id="412755"/>
    <lineage>
        <taxon>unclassified sequences</taxon>
        <taxon>metagenomes</taxon>
        <taxon>ecological metagenomes</taxon>
    </lineage>
</organism>